<dbReference type="UniPathway" id="UPA00219"/>
<evidence type="ECO:0000256" key="5">
    <source>
        <dbReference type="ARBA" id="ARBA00023316"/>
    </source>
</evidence>
<dbReference type="RefSeq" id="WP_146922390.1">
    <property type="nucleotide sequence ID" value="NZ_CP042430.1"/>
</dbReference>
<gene>
    <name evidence="10" type="ORF">FSW04_22265</name>
</gene>
<keyword evidence="5 6" id="KW-0961">Cell wall biogenesis/degradation</keyword>
<evidence type="ECO:0000313" key="10">
    <source>
        <dbReference type="EMBL" id="QEC50025.1"/>
    </source>
</evidence>
<dbReference type="OrthoDB" id="5243103at2"/>
<evidence type="ECO:0000256" key="1">
    <source>
        <dbReference type="ARBA" id="ARBA00004752"/>
    </source>
</evidence>
<dbReference type="InterPro" id="IPR005490">
    <property type="entry name" value="LD_TPept_cat_dom"/>
</dbReference>
<evidence type="ECO:0000256" key="8">
    <source>
        <dbReference type="SAM" id="SignalP"/>
    </source>
</evidence>
<evidence type="ECO:0000259" key="9">
    <source>
        <dbReference type="PROSITE" id="PS52029"/>
    </source>
</evidence>
<feature type="region of interest" description="Disordered" evidence="7">
    <location>
        <begin position="29"/>
        <end position="53"/>
    </location>
</feature>
<dbReference type="PANTHER" id="PTHR30582">
    <property type="entry name" value="L,D-TRANSPEPTIDASE"/>
    <property type="match status" value="1"/>
</dbReference>
<evidence type="ECO:0000313" key="11">
    <source>
        <dbReference type="Proteomes" id="UP000321805"/>
    </source>
</evidence>
<dbReference type="AlphaFoldDB" id="A0A5B8UAG2"/>
<keyword evidence="4 6" id="KW-0573">Peptidoglycan synthesis</keyword>
<dbReference type="Gene3D" id="2.40.440.10">
    <property type="entry name" value="L,D-transpeptidase catalytic domain-like"/>
    <property type="match status" value="1"/>
</dbReference>
<dbReference type="Proteomes" id="UP000321805">
    <property type="component" value="Chromosome"/>
</dbReference>
<feature type="domain" description="L,D-TPase catalytic" evidence="9">
    <location>
        <begin position="135"/>
        <end position="255"/>
    </location>
</feature>
<feature type="active site" description="Proton donor/acceptor" evidence="6">
    <location>
        <position position="215"/>
    </location>
</feature>
<proteinExistence type="predicted"/>
<dbReference type="PROSITE" id="PS51257">
    <property type="entry name" value="PROKAR_LIPOPROTEIN"/>
    <property type="match status" value="1"/>
</dbReference>
<keyword evidence="11" id="KW-1185">Reference proteome</keyword>
<dbReference type="InterPro" id="IPR050979">
    <property type="entry name" value="LD-transpeptidase"/>
</dbReference>
<evidence type="ECO:0000256" key="7">
    <source>
        <dbReference type="SAM" id="MobiDB-lite"/>
    </source>
</evidence>
<protein>
    <submittedName>
        <fullName evidence="10">L,D-transpeptidase</fullName>
    </submittedName>
</protein>
<accession>A0A5B8UAG2</accession>
<dbReference type="SUPFAM" id="SSF141523">
    <property type="entry name" value="L,D-transpeptidase catalytic domain-like"/>
    <property type="match status" value="1"/>
</dbReference>
<dbReference type="EMBL" id="CP042430">
    <property type="protein sequence ID" value="QEC50025.1"/>
    <property type="molecule type" value="Genomic_DNA"/>
</dbReference>
<feature type="signal peptide" evidence="8">
    <location>
        <begin position="1"/>
        <end position="25"/>
    </location>
</feature>
<dbReference type="InterPro" id="IPR038063">
    <property type="entry name" value="Transpep_catalytic_dom"/>
</dbReference>
<dbReference type="CDD" id="cd16913">
    <property type="entry name" value="YkuD_like"/>
    <property type="match status" value="1"/>
</dbReference>
<dbReference type="GO" id="GO:0018104">
    <property type="term" value="P:peptidoglycan-protein cross-linking"/>
    <property type="evidence" value="ECO:0007669"/>
    <property type="project" value="TreeGrafter"/>
</dbReference>
<dbReference type="GO" id="GO:0016740">
    <property type="term" value="F:transferase activity"/>
    <property type="evidence" value="ECO:0007669"/>
    <property type="project" value="UniProtKB-KW"/>
</dbReference>
<evidence type="ECO:0000256" key="3">
    <source>
        <dbReference type="ARBA" id="ARBA00022960"/>
    </source>
</evidence>
<dbReference type="GO" id="GO:0071972">
    <property type="term" value="F:peptidoglycan L,D-transpeptidase activity"/>
    <property type="evidence" value="ECO:0007669"/>
    <property type="project" value="TreeGrafter"/>
</dbReference>
<reference evidence="10 11" key="1">
    <citation type="journal article" date="2018" name="J. Microbiol.">
        <title>Baekduia soli gen. nov., sp. nov., a novel bacterium isolated from the soil of Baekdu Mountain and proposal of a novel family name, Baekduiaceae fam. nov.</title>
        <authorList>
            <person name="An D.S."/>
            <person name="Siddiqi M.Z."/>
            <person name="Kim K.H."/>
            <person name="Yu H.S."/>
            <person name="Im W.T."/>
        </authorList>
    </citation>
    <scope>NUCLEOTIDE SEQUENCE [LARGE SCALE GENOMIC DNA]</scope>
    <source>
        <strain evidence="10 11">BR7-21</strain>
    </source>
</reference>
<dbReference type="Pfam" id="PF03734">
    <property type="entry name" value="YkuD"/>
    <property type="match status" value="1"/>
</dbReference>
<dbReference type="GO" id="GO:0005576">
    <property type="term" value="C:extracellular region"/>
    <property type="evidence" value="ECO:0007669"/>
    <property type="project" value="TreeGrafter"/>
</dbReference>
<organism evidence="10 11">
    <name type="scientific">Baekduia soli</name>
    <dbReference type="NCBI Taxonomy" id="496014"/>
    <lineage>
        <taxon>Bacteria</taxon>
        <taxon>Bacillati</taxon>
        <taxon>Actinomycetota</taxon>
        <taxon>Thermoleophilia</taxon>
        <taxon>Solirubrobacterales</taxon>
        <taxon>Baekduiaceae</taxon>
        <taxon>Baekduia</taxon>
    </lineage>
</organism>
<feature type="chain" id="PRO_5023034913" evidence="8">
    <location>
        <begin position="26"/>
        <end position="256"/>
    </location>
</feature>
<evidence type="ECO:0000256" key="6">
    <source>
        <dbReference type="PROSITE-ProRule" id="PRU01373"/>
    </source>
</evidence>
<keyword evidence="2" id="KW-0808">Transferase</keyword>
<keyword evidence="8" id="KW-0732">Signal</keyword>
<sequence>MSQRPPALAALAAAALALAVAGCGADTGPRATTATTPAAAPAQTTGPGQDETPVVKTPATLQGPLAFHVQRRTQLRRTPGGKVVATIPTKTEFKSPTILDVAGRRAGWIRVRTSVSHHAVGWIPASSGAIFTQPHSIVIDLSRRTLTLFHRGKPTNTYKVAIGTAATPTPIGRFAITDRLRVPPGTDYGCCILALTAHQPKIAQGWGGGDRVAIHATTGVWAIGKRVSHGCVRATNKTLHELMRRVRLGTPVTIHA</sequence>
<feature type="compositionally biased region" description="Low complexity" evidence="7">
    <location>
        <begin position="29"/>
        <end position="48"/>
    </location>
</feature>
<name>A0A5B8UAG2_9ACTN</name>
<feature type="active site" description="Nucleophile" evidence="6">
    <location>
        <position position="231"/>
    </location>
</feature>
<evidence type="ECO:0000256" key="4">
    <source>
        <dbReference type="ARBA" id="ARBA00022984"/>
    </source>
</evidence>
<dbReference type="KEGG" id="bsol:FSW04_22265"/>
<dbReference type="PROSITE" id="PS52029">
    <property type="entry name" value="LD_TPASE"/>
    <property type="match status" value="1"/>
</dbReference>
<evidence type="ECO:0000256" key="2">
    <source>
        <dbReference type="ARBA" id="ARBA00022679"/>
    </source>
</evidence>
<dbReference type="GO" id="GO:0071555">
    <property type="term" value="P:cell wall organization"/>
    <property type="evidence" value="ECO:0007669"/>
    <property type="project" value="UniProtKB-UniRule"/>
</dbReference>
<keyword evidence="3 6" id="KW-0133">Cell shape</keyword>
<comment type="pathway">
    <text evidence="1 6">Cell wall biogenesis; peptidoglycan biosynthesis.</text>
</comment>
<dbReference type="GO" id="GO:0008360">
    <property type="term" value="P:regulation of cell shape"/>
    <property type="evidence" value="ECO:0007669"/>
    <property type="project" value="UniProtKB-UniRule"/>
</dbReference>